<dbReference type="GO" id="GO:0007165">
    <property type="term" value="P:signal transduction"/>
    <property type="evidence" value="ECO:0000318"/>
    <property type="project" value="GO_Central"/>
</dbReference>
<dbReference type="PANTHER" id="PTHR48011:SF56">
    <property type="entry name" value="PROTEIN KINASE DOMAIN-CONTAINING PROTEIN"/>
    <property type="match status" value="1"/>
</dbReference>
<keyword evidence="4 5" id="KW-0067">ATP-binding</keyword>
<evidence type="ECO:0000256" key="2">
    <source>
        <dbReference type="ARBA" id="ARBA00022741"/>
    </source>
</evidence>
<evidence type="ECO:0000256" key="6">
    <source>
        <dbReference type="RuleBase" id="RU000304"/>
    </source>
</evidence>
<dbReference type="OrthoDB" id="8693905at2759"/>
<comment type="similarity">
    <text evidence="6">Belongs to the protein kinase superfamily.</text>
</comment>
<reference evidence="8 9" key="1">
    <citation type="journal article" date="2013" name="Nat. Genet.">
        <title>The high-quality draft genome of peach (Prunus persica) identifies unique patterns of genetic diversity, domestication and genome evolution.</title>
        <authorList>
            <consortium name="International Peach Genome Initiative"/>
            <person name="Verde I."/>
            <person name="Abbott A.G."/>
            <person name="Scalabrin S."/>
            <person name="Jung S."/>
            <person name="Shu S."/>
            <person name="Marroni F."/>
            <person name="Zhebentyayeva T."/>
            <person name="Dettori M.T."/>
            <person name="Grimwood J."/>
            <person name="Cattonaro F."/>
            <person name="Zuccolo A."/>
            <person name="Rossini L."/>
            <person name="Jenkins J."/>
            <person name="Vendramin E."/>
            <person name="Meisel L.A."/>
            <person name="Decroocq V."/>
            <person name="Sosinski B."/>
            <person name="Prochnik S."/>
            <person name="Mitros T."/>
            <person name="Policriti A."/>
            <person name="Cipriani G."/>
            <person name="Dondini L."/>
            <person name="Ficklin S."/>
            <person name="Goodstein D.M."/>
            <person name="Xuan P."/>
            <person name="Del Fabbro C."/>
            <person name="Aramini V."/>
            <person name="Copetti D."/>
            <person name="Gonzalez S."/>
            <person name="Horner D.S."/>
            <person name="Falchi R."/>
            <person name="Lucas S."/>
            <person name="Mica E."/>
            <person name="Maldonado J."/>
            <person name="Lazzari B."/>
            <person name="Bielenberg D."/>
            <person name="Pirona R."/>
            <person name="Miculan M."/>
            <person name="Barakat A."/>
            <person name="Testolin R."/>
            <person name="Stella A."/>
            <person name="Tartarini S."/>
            <person name="Tonutti P."/>
            <person name="Arus P."/>
            <person name="Orellana A."/>
            <person name="Wells C."/>
            <person name="Main D."/>
            <person name="Vizzotto G."/>
            <person name="Silva H."/>
            <person name="Salamini F."/>
            <person name="Schmutz J."/>
            <person name="Morgante M."/>
            <person name="Rokhsar D.S."/>
        </authorList>
    </citation>
    <scope>NUCLEOTIDE SEQUENCE [LARGE SCALE GENOMIC DNA]</scope>
    <source>
        <strain evidence="9">cv. Nemared</strain>
    </source>
</reference>
<evidence type="ECO:0000313" key="8">
    <source>
        <dbReference type="EMBL" id="ONI15059.1"/>
    </source>
</evidence>
<dbReference type="InterPro" id="IPR000719">
    <property type="entry name" value="Prot_kinase_dom"/>
</dbReference>
<dbReference type="SMART" id="SM00220">
    <property type="entry name" value="S_TKc"/>
    <property type="match status" value="1"/>
</dbReference>
<sequence>MGSLKRKRETQKEDEQGLLEKSFLLTGCGSWVRGRKLGQGGFGSVYLASVKKPKLGSEGFPAIMAVKSALMVESLELMMEKSLLQTLRSSPFVINCYGEDVTAGFGHNLVYNVFLEYADGGTVGDLIKQSGGSGLCELQVRKYTESILKGVQYIHEMGFVHCDLKPENILLVTSGSGFVPKIGDLGLAKRAVSKRSCRGTPMYLSPETVLDRIQEKPSDIWALGCVVLKMLTGRHPWDAEAAVKLHDLKPQIASGVPNIPGGLSEEAKDFLKNCFMRNPSERLTAAKLLHHPFVTKLDEIGQVKVEPMKEVSSVSSSEHCVLDYGSFIPLGSWSSEEAEEMEQQILPLALMSPRDSTPVIPTTGCQKPSAFPIMGAA</sequence>
<dbReference type="PROSITE" id="PS00107">
    <property type="entry name" value="PROTEIN_KINASE_ATP"/>
    <property type="match status" value="1"/>
</dbReference>
<accession>A0A251PTZ8</accession>
<dbReference type="STRING" id="3760.A0A251PTZ8"/>
<proteinExistence type="inferred from homology"/>
<dbReference type="EMBL" id="CM007653">
    <property type="protein sequence ID" value="ONI15059.1"/>
    <property type="molecule type" value="Genomic_DNA"/>
</dbReference>
<evidence type="ECO:0000259" key="7">
    <source>
        <dbReference type="PROSITE" id="PS50011"/>
    </source>
</evidence>
<keyword evidence="3" id="KW-0418">Kinase</keyword>
<dbReference type="SUPFAM" id="SSF56112">
    <property type="entry name" value="Protein kinase-like (PK-like)"/>
    <property type="match status" value="1"/>
</dbReference>
<dbReference type="Gene3D" id="1.10.510.10">
    <property type="entry name" value="Transferase(Phosphotransferase) domain 1"/>
    <property type="match status" value="1"/>
</dbReference>
<dbReference type="InterPro" id="IPR011009">
    <property type="entry name" value="Kinase-like_dom_sf"/>
</dbReference>
<dbReference type="PANTHER" id="PTHR48011">
    <property type="entry name" value="CCR4-NOT TRANSCRIPTIONAL COMPLEX SUBUNIT CAF120-RELATED"/>
    <property type="match status" value="1"/>
</dbReference>
<feature type="binding site" evidence="5">
    <location>
        <position position="67"/>
    </location>
    <ligand>
        <name>ATP</name>
        <dbReference type="ChEBI" id="CHEBI:30616"/>
    </ligand>
</feature>
<evidence type="ECO:0000256" key="1">
    <source>
        <dbReference type="ARBA" id="ARBA00022679"/>
    </source>
</evidence>
<dbReference type="GO" id="GO:0004674">
    <property type="term" value="F:protein serine/threonine kinase activity"/>
    <property type="evidence" value="ECO:0007669"/>
    <property type="project" value="UniProtKB-KW"/>
</dbReference>
<dbReference type="GO" id="GO:0004672">
    <property type="term" value="F:protein kinase activity"/>
    <property type="evidence" value="ECO:0000318"/>
    <property type="project" value="GO_Central"/>
</dbReference>
<name>A0A251PTZ8_PRUPE</name>
<keyword evidence="9" id="KW-1185">Reference proteome</keyword>
<keyword evidence="6" id="KW-0723">Serine/threonine-protein kinase</keyword>
<dbReference type="Proteomes" id="UP000006882">
    <property type="component" value="Chromosome G3"/>
</dbReference>
<dbReference type="InterPro" id="IPR052751">
    <property type="entry name" value="Plant_MAPKKK"/>
</dbReference>
<dbReference type="SMR" id="A0A251PTZ8"/>
<dbReference type="Pfam" id="PF00069">
    <property type="entry name" value="Pkinase"/>
    <property type="match status" value="1"/>
</dbReference>
<dbReference type="Gramene" id="ONI15059">
    <property type="protein sequence ID" value="ONI15059"/>
    <property type="gene ID" value="PRUPE_3G023500"/>
</dbReference>
<protein>
    <recommendedName>
        <fullName evidence="7">Protein kinase domain-containing protein</fullName>
    </recommendedName>
</protein>
<organism evidence="8 9">
    <name type="scientific">Prunus persica</name>
    <name type="common">Peach</name>
    <name type="synonym">Amygdalus persica</name>
    <dbReference type="NCBI Taxonomy" id="3760"/>
    <lineage>
        <taxon>Eukaryota</taxon>
        <taxon>Viridiplantae</taxon>
        <taxon>Streptophyta</taxon>
        <taxon>Embryophyta</taxon>
        <taxon>Tracheophyta</taxon>
        <taxon>Spermatophyta</taxon>
        <taxon>Magnoliopsida</taxon>
        <taxon>eudicotyledons</taxon>
        <taxon>Gunneridae</taxon>
        <taxon>Pentapetalae</taxon>
        <taxon>rosids</taxon>
        <taxon>fabids</taxon>
        <taxon>Rosales</taxon>
        <taxon>Rosaceae</taxon>
        <taxon>Amygdaloideae</taxon>
        <taxon>Amygdaleae</taxon>
        <taxon>Prunus</taxon>
    </lineage>
</organism>
<gene>
    <name evidence="8" type="ORF">PRUPE_3G023500</name>
</gene>
<dbReference type="PROSITE" id="PS50011">
    <property type="entry name" value="PROTEIN_KINASE_DOM"/>
    <property type="match status" value="1"/>
</dbReference>
<keyword evidence="2 5" id="KW-0547">Nucleotide-binding</keyword>
<feature type="domain" description="Protein kinase" evidence="7">
    <location>
        <begin position="31"/>
        <end position="294"/>
    </location>
</feature>
<evidence type="ECO:0000256" key="3">
    <source>
        <dbReference type="ARBA" id="ARBA00022777"/>
    </source>
</evidence>
<evidence type="ECO:0000313" key="9">
    <source>
        <dbReference type="Proteomes" id="UP000006882"/>
    </source>
</evidence>
<evidence type="ECO:0000256" key="4">
    <source>
        <dbReference type="ARBA" id="ARBA00022840"/>
    </source>
</evidence>
<dbReference type="PROSITE" id="PS00108">
    <property type="entry name" value="PROTEIN_KINASE_ST"/>
    <property type="match status" value="1"/>
</dbReference>
<dbReference type="GO" id="GO:0005524">
    <property type="term" value="F:ATP binding"/>
    <property type="evidence" value="ECO:0007669"/>
    <property type="project" value="UniProtKB-UniRule"/>
</dbReference>
<dbReference type="InterPro" id="IPR017441">
    <property type="entry name" value="Protein_kinase_ATP_BS"/>
</dbReference>
<dbReference type="AlphaFoldDB" id="A0A251PTZ8"/>
<keyword evidence="1" id="KW-0808">Transferase</keyword>
<dbReference type="InterPro" id="IPR008271">
    <property type="entry name" value="Ser/Thr_kinase_AS"/>
</dbReference>
<evidence type="ECO:0000256" key="5">
    <source>
        <dbReference type="PROSITE-ProRule" id="PRU10141"/>
    </source>
</evidence>